<proteinExistence type="predicted"/>
<evidence type="ECO:0000313" key="5">
    <source>
        <dbReference type="Proteomes" id="UP001519325"/>
    </source>
</evidence>
<protein>
    <submittedName>
        <fullName evidence="4">Ribosomal protein S18 acetylase RimI-like enzyme</fullName>
    </submittedName>
</protein>
<feature type="domain" description="N-acetyltransferase" evidence="3">
    <location>
        <begin position="136"/>
        <end position="275"/>
    </location>
</feature>
<organism evidence="4 5">
    <name type="scientific">Nocardia goodfellowii</name>
    <dbReference type="NCBI Taxonomy" id="882446"/>
    <lineage>
        <taxon>Bacteria</taxon>
        <taxon>Bacillati</taxon>
        <taxon>Actinomycetota</taxon>
        <taxon>Actinomycetes</taxon>
        <taxon>Mycobacteriales</taxon>
        <taxon>Nocardiaceae</taxon>
        <taxon>Nocardia</taxon>
    </lineage>
</organism>
<evidence type="ECO:0000256" key="2">
    <source>
        <dbReference type="ARBA" id="ARBA00023315"/>
    </source>
</evidence>
<dbReference type="PANTHER" id="PTHR43877">
    <property type="entry name" value="AMINOALKYLPHOSPHONATE N-ACETYLTRANSFERASE-RELATED-RELATED"/>
    <property type="match status" value="1"/>
</dbReference>
<dbReference type="SUPFAM" id="SSF55729">
    <property type="entry name" value="Acyl-CoA N-acyltransferases (Nat)"/>
    <property type="match status" value="2"/>
</dbReference>
<keyword evidence="1" id="KW-0808">Transferase</keyword>
<accession>A0ABS4QFH7</accession>
<dbReference type="InterPro" id="IPR050832">
    <property type="entry name" value="Bact_Acetyltransf"/>
</dbReference>
<evidence type="ECO:0000259" key="3">
    <source>
        <dbReference type="PROSITE" id="PS51186"/>
    </source>
</evidence>
<dbReference type="RefSeq" id="WP_209889142.1">
    <property type="nucleotide sequence ID" value="NZ_JAGGMR010000001.1"/>
</dbReference>
<dbReference type="Proteomes" id="UP001519325">
    <property type="component" value="Unassembled WGS sequence"/>
</dbReference>
<evidence type="ECO:0000256" key="1">
    <source>
        <dbReference type="ARBA" id="ARBA00022679"/>
    </source>
</evidence>
<name>A0ABS4QFH7_9NOCA</name>
<evidence type="ECO:0000313" key="4">
    <source>
        <dbReference type="EMBL" id="MBP2189849.1"/>
    </source>
</evidence>
<dbReference type="PROSITE" id="PS51186">
    <property type="entry name" value="GNAT"/>
    <property type="match status" value="2"/>
</dbReference>
<keyword evidence="2" id="KW-0012">Acyltransferase</keyword>
<sequence>MTTTIRPTQPLQHDADGATSRAYDVCVNRRRVGLIRIATMPRYGPGVGTIRALRIDADERRKGRGAIAVLAAEEVLQGWGCTQVSITVPADAAAGLRLSTALGYRERSRNMVKHLPAEPPTLPAEVSPRPMTEAEFDVWQGTELAEYTQEWIDRGLTPEQARTKAEADDRDNLPDGLATPDTWFRVLECQGAAVGHVWVARTNDTHAFVYDVKVAEAHRGRGHGRSLMLLAEGVALAAGTTSLGLHVFAGNTPALRLYESLGYEVTRFSRYKPLV</sequence>
<gene>
    <name evidence="4" type="ORF">BJ987_002750</name>
</gene>
<dbReference type="Pfam" id="PF00583">
    <property type="entry name" value="Acetyltransf_1"/>
    <property type="match status" value="2"/>
</dbReference>
<dbReference type="InterPro" id="IPR016181">
    <property type="entry name" value="Acyl_CoA_acyltransferase"/>
</dbReference>
<dbReference type="CDD" id="cd04301">
    <property type="entry name" value="NAT_SF"/>
    <property type="match status" value="1"/>
</dbReference>
<dbReference type="Gene3D" id="3.40.630.30">
    <property type="match status" value="2"/>
</dbReference>
<reference evidence="4 5" key="1">
    <citation type="submission" date="2021-03" db="EMBL/GenBank/DDBJ databases">
        <title>Sequencing the genomes of 1000 actinobacteria strains.</title>
        <authorList>
            <person name="Klenk H.-P."/>
        </authorList>
    </citation>
    <scope>NUCLEOTIDE SEQUENCE [LARGE SCALE GENOMIC DNA]</scope>
    <source>
        <strain evidence="4 5">DSM 45516</strain>
    </source>
</reference>
<comment type="caution">
    <text evidence="4">The sequence shown here is derived from an EMBL/GenBank/DDBJ whole genome shotgun (WGS) entry which is preliminary data.</text>
</comment>
<dbReference type="EMBL" id="JAGGMR010000001">
    <property type="protein sequence ID" value="MBP2189849.1"/>
    <property type="molecule type" value="Genomic_DNA"/>
</dbReference>
<dbReference type="InterPro" id="IPR000182">
    <property type="entry name" value="GNAT_dom"/>
</dbReference>
<feature type="domain" description="N-acetyltransferase" evidence="3">
    <location>
        <begin position="1"/>
        <end position="125"/>
    </location>
</feature>
<keyword evidence="5" id="KW-1185">Reference proteome</keyword>
<dbReference type="PANTHER" id="PTHR43877:SF2">
    <property type="entry name" value="AMINOALKYLPHOSPHONATE N-ACETYLTRANSFERASE-RELATED"/>
    <property type="match status" value="1"/>
</dbReference>